<dbReference type="HOGENOM" id="CLU_039478_6_2_9"/>
<reference evidence="14 15" key="1">
    <citation type="journal article" date="2011" name="Stand. Genomic Sci.">
        <title>Complete genome sequence of the thermophilic, hydrogen-oxidizing Bacillus tusciae type strain (T2) and reclassification in the new genus, Kyrpidia gen. nov. as Kyrpidia tusciae comb. nov. and emendation of the family Alicyclobacillaceae da Costa and Rainey, 2010.</title>
        <authorList>
            <person name="Klenk H.P."/>
            <person name="Lapidus A."/>
            <person name="Chertkov O."/>
            <person name="Copeland A."/>
            <person name="Del Rio T.G."/>
            <person name="Nolan M."/>
            <person name="Lucas S."/>
            <person name="Chen F."/>
            <person name="Tice H."/>
            <person name="Cheng J.F."/>
            <person name="Han C."/>
            <person name="Bruce D."/>
            <person name="Goodwin L."/>
            <person name="Pitluck S."/>
            <person name="Pati A."/>
            <person name="Ivanova N."/>
            <person name="Mavromatis K."/>
            <person name="Daum C."/>
            <person name="Chen A."/>
            <person name="Palaniappan K."/>
            <person name="Chang Y.J."/>
            <person name="Land M."/>
            <person name="Hauser L."/>
            <person name="Jeffries C.D."/>
            <person name="Detter J.C."/>
            <person name="Rohde M."/>
            <person name="Abt B."/>
            <person name="Pukall R."/>
            <person name="Goker M."/>
            <person name="Bristow J."/>
            <person name="Markowitz V."/>
            <person name="Hugenholtz P."/>
            <person name="Eisen J.A."/>
        </authorList>
    </citation>
    <scope>NUCLEOTIDE SEQUENCE [LARGE SCALE GENOMIC DNA]</scope>
    <source>
        <strain evidence="14 15">DSM 2912</strain>
    </source>
</reference>
<dbReference type="InterPro" id="IPR006035">
    <property type="entry name" value="Ureohydrolase"/>
</dbReference>
<dbReference type="EC" id="3.5.3.1" evidence="2 9"/>
<dbReference type="GO" id="GO:0006525">
    <property type="term" value="P:arginine metabolic process"/>
    <property type="evidence" value="ECO:0007669"/>
    <property type="project" value="UniProtKB-KW"/>
</dbReference>
<gene>
    <name evidence="14" type="ordered locus">Btus_0192</name>
</gene>
<evidence type="ECO:0000256" key="2">
    <source>
        <dbReference type="ARBA" id="ARBA00012168"/>
    </source>
</evidence>
<sequence length="303" mass="32044">MMVARIEVLGVPLDLGQGRRGVDMGPSAIRYAGLQDRVRALGFEVQDLGNVSVPEPEAKEIQDPKLKYLPEIERVSEEIAARVSEVLKRGSMPVILGGDHSLAIGSLAGVALAKARVGVIWFDAHGDMNTQETTPSGNIHGMPLAASLGLGHPGLTRVAGFAPKVRPENVVLVGARSIDEGEARLIRKSGLRVFTMHEIDRQGIGAVMEEAIRIASRGVDGVHLSLDLDALDPMTAPGVGTPVRGGITYREGHLAMELLAEAGVLCSVDVVEVNPILDVANRTAEMAVDLLCSALGKKILPDS</sequence>
<dbReference type="STRING" id="562970.Btus_0192"/>
<dbReference type="InterPro" id="IPR020855">
    <property type="entry name" value="Ureohydrolase_Mn_BS"/>
</dbReference>
<dbReference type="Pfam" id="PF00491">
    <property type="entry name" value="Arginase"/>
    <property type="match status" value="1"/>
</dbReference>
<dbReference type="EMBL" id="CP002017">
    <property type="protein sequence ID" value="ADG04970.1"/>
    <property type="molecule type" value="Genomic_DNA"/>
</dbReference>
<dbReference type="InterPro" id="IPR023696">
    <property type="entry name" value="Ureohydrolase_dom_sf"/>
</dbReference>
<protein>
    <recommendedName>
        <fullName evidence="3 9">Arginase</fullName>
        <ecNumber evidence="2 9">3.5.3.1</ecNumber>
    </recommendedName>
</protein>
<evidence type="ECO:0000256" key="11">
    <source>
        <dbReference type="PROSITE-ProRule" id="PRU00742"/>
    </source>
</evidence>
<evidence type="ECO:0000256" key="5">
    <source>
        <dbReference type="ARBA" id="ARBA00022723"/>
    </source>
</evidence>
<dbReference type="FunFam" id="3.40.800.10:FF:000005">
    <property type="entry name" value="Arginase"/>
    <property type="match status" value="1"/>
</dbReference>
<dbReference type="PANTHER" id="PTHR43782">
    <property type="entry name" value="ARGINASE"/>
    <property type="match status" value="1"/>
</dbReference>
<dbReference type="eggNOG" id="COG0010">
    <property type="taxonomic scope" value="Bacteria"/>
</dbReference>
<name>D5WS85_KYRT2</name>
<dbReference type="AlphaFoldDB" id="D5WS85"/>
<comment type="catalytic activity">
    <reaction evidence="8 13">
        <text>L-arginine + H2O = urea + L-ornithine</text>
        <dbReference type="Rhea" id="RHEA:20569"/>
        <dbReference type="ChEBI" id="CHEBI:15377"/>
        <dbReference type="ChEBI" id="CHEBI:16199"/>
        <dbReference type="ChEBI" id="CHEBI:32682"/>
        <dbReference type="ChEBI" id="CHEBI:46911"/>
        <dbReference type="EC" id="3.5.3.1"/>
    </reaction>
</comment>
<accession>D5WS85</accession>
<comment type="cofactor">
    <cofactor evidence="10 13">
        <name>Mn(2+)</name>
        <dbReference type="ChEBI" id="CHEBI:29035"/>
    </cofactor>
    <text evidence="10 13">Binds 2 manganese ions per subunit.</text>
</comment>
<evidence type="ECO:0000313" key="14">
    <source>
        <dbReference type="EMBL" id="ADG04970.1"/>
    </source>
</evidence>
<dbReference type="NCBIfam" id="TIGR01229">
    <property type="entry name" value="rocF_arginase"/>
    <property type="match status" value="1"/>
</dbReference>
<feature type="binding site" evidence="10">
    <location>
        <position position="125"/>
    </location>
    <ligand>
        <name>Mn(2+)</name>
        <dbReference type="ChEBI" id="CHEBI:29035"/>
        <label>1</label>
    </ligand>
</feature>
<keyword evidence="15" id="KW-1185">Reference proteome</keyword>
<evidence type="ECO:0000256" key="12">
    <source>
        <dbReference type="RuleBase" id="RU003684"/>
    </source>
</evidence>
<evidence type="ECO:0000256" key="13">
    <source>
        <dbReference type="RuleBase" id="RU361159"/>
    </source>
</evidence>
<evidence type="ECO:0000256" key="10">
    <source>
        <dbReference type="PIRSR" id="PIRSR036979-1"/>
    </source>
</evidence>
<feature type="binding site" evidence="10">
    <location>
        <position position="123"/>
    </location>
    <ligand>
        <name>Mn(2+)</name>
        <dbReference type="ChEBI" id="CHEBI:29035"/>
        <label>1</label>
    </ligand>
</feature>
<dbReference type="PANTHER" id="PTHR43782:SF3">
    <property type="entry name" value="ARGINASE"/>
    <property type="match status" value="1"/>
</dbReference>
<dbReference type="PROSITE" id="PS01053">
    <property type="entry name" value="ARGINASE_1"/>
    <property type="match status" value="1"/>
</dbReference>
<comment type="similarity">
    <text evidence="11 12">Belongs to the arginase family.</text>
</comment>
<keyword evidence="6 12" id="KW-0378">Hydrolase</keyword>
<evidence type="ECO:0000256" key="1">
    <source>
        <dbReference type="ARBA" id="ARBA00005098"/>
    </source>
</evidence>
<evidence type="ECO:0000256" key="3">
    <source>
        <dbReference type="ARBA" id="ARBA00018123"/>
    </source>
</evidence>
<evidence type="ECO:0000256" key="9">
    <source>
        <dbReference type="NCBIfam" id="TIGR01229"/>
    </source>
</evidence>
<evidence type="ECO:0000256" key="8">
    <source>
        <dbReference type="ARBA" id="ARBA00047391"/>
    </source>
</evidence>
<dbReference type="GO" id="GO:0000050">
    <property type="term" value="P:urea cycle"/>
    <property type="evidence" value="ECO:0007669"/>
    <property type="project" value="UniProtKB-UniPathway"/>
</dbReference>
<dbReference type="PROSITE" id="PS51409">
    <property type="entry name" value="ARGINASE_2"/>
    <property type="match status" value="1"/>
</dbReference>
<dbReference type="KEGG" id="bts:Btus_0192"/>
<dbReference type="GO" id="GO:0004053">
    <property type="term" value="F:arginase activity"/>
    <property type="evidence" value="ECO:0007669"/>
    <property type="project" value="UniProtKB-UniRule"/>
</dbReference>
<keyword evidence="7 10" id="KW-0464">Manganese</keyword>
<dbReference type="SUPFAM" id="SSF52768">
    <property type="entry name" value="Arginase/deacetylase"/>
    <property type="match status" value="1"/>
</dbReference>
<dbReference type="GO" id="GO:0030145">
    <property type="term" value="F:manganese ion binding"/>
    <property type="evidence" value="ECO:0007669"/>
    <property type="project" value="TreeGrafter"/>
</dbReference>
<comment type="pathway">
    <text evidence="1">Nitrogen metabolism; urea cycle; L-ornithine and urea from L-arginine: step 1/1.</text>
</comment>
<dbReference type="GO" id="GO:0005737">
    <property type="term" value="C:cytoplasm"/>
    <property type="evidence" value="ECO:0007669"/>
    <property type="project" value="TreeGrafter"/>
</dbReference>
<feature type="binding site" evidence="10">
    <location>
        <position position="127"/>
    </location>
    <ligand>
        <name>Mn(2+)</name>
        <dbReference type="ChEBI" id="CHEBI:29035"/>
        <label>1</label>
    </ligand>
</feature>
<evidence type="ECO:0000256" key="6">
    <source>
        <dbReference type="ARBA" id="ARBA00022801"/>
    </source>
</evidence>
<dbReference type="CDD" id="cd09989">
    <property type="entry name" value="Arginase"/>
    <property type="match status" value="1"/>
</dbReference>
<evidence type="ECO:0000313" key="15">
    <source>
        <dbReference type="Proteomes" id="UP000002368"/>
    </source>
</evidence>
<feature type="binding site" evidence="10">
    <location>
        <position position="229"/>
    </location>
    <ligand>
        <name>Mn(2+)</name>
        <dbReference type="ChEBI" id="CHEBI:29035"/>
        <label>1</label>
    </ligand>
</feature>
<organism evidence="14 15">
    <name type="scientific">Kyrpidia tusciae (strain DSM 2912 / NBRC 15312 / T2)</name>
    <name type="common">Bacillus tusciae</name>
    <dbReference type="NCBI Taxonomy" id="562970"/>
    <lineage>
        <taxon>Bacteria</taxon>
        <taxon>Bacillati</taxon>
        <taxon>Bacillota</taxon>
        <taxon>Bacilli</taxon>
        <taxon>Bacillales</taxon>
        <taxon>Alicyclobacillaceae</taxon>
        <taxon>Kyrpidia</taxon>
    </lineage>
</organism>
<dbReference type="Proteomes" id="UP000002368">
    <property type="component" value="Chromosome"/>
</dbReference>
<dbReference type="InterPro" id="IPR014033">
    <property type="entry name" value="Arginase"/>
</dbReference>
<dbReference type="UniPathway" id="UPA00158">
    <property type="reaction ID" value="UER00270"/>
</dbReference>
<evidence type="ECO:0000256" key="7">
    <source>
        <dbReference type="ARBA" id="ARBA00023211"/>
    </source>
</evidence>
<feature type="binding site" evidence="10">
    <location>
        <position position="227"/>
    </location>
    <ligand>
        <name>Mn(2+)</name>
        <dbReference type="ChEBI" id="CHEBI:29035"/>
        <label>1</label>
    </ligand>
</feature>
<keyword evidence="5 10" id="KW-0479">Metal-binding</keyword>
<proteinExistence type="inferred from homology"/>
<evidence type="ECO:0000256" key="4">
    <source>
        <dbReference type="ARBA" id="ARBA00022503"/>
    </source>
</evidence>
<dbReference type="PRINTS" id="PR00116">
    <property type="entry name" value="ARGINASE"/>
</dbReference>
<feature type="binding site" evidence="10">
    <location>
        <position position="100"/>
    </location>
    <ligand>
        <name>Mn(2+)</name>
        <dbReference type="ChEBI" id="CHEBI:29035"/>
        <label>1</label>
    </ligand>
</feature>
<dbReference type="PIRSF" id="PIRSF036979">
    <property type="entry name" value="Arginase"/>
    <property type="match status" value="1"/>
</dbReference>
<dbReference type="Gene3D" id="3.40.800.10">
    <property type="entry name" value="Ureohydrolase domain"/>
    <property type="match status" value="1"/>
</dbReference>
<keyword evidence="4 13" id="KW-0056">Arginine metabolism</keyword>